<organism evidence="5 6">
    <name type="scientific">Ostreobium quekettii</name>
    <dbReference type="NCBI Taxonomy" id="121088"/>
    <lineage>
        <taxon>Eukaryota</taxon>
        <taxon>Viridiplantae</taxon>
        <taxon>Chlorophyta</taxon>
        <taxon>core chlorophytes</taxon>
        <taxon>Ulvophyceae</taxon>
        <taxon>TCBD clade</taxon>
        <taxon>Bryopsidales</taxon>
        <taxon>Ostreobineae</taxon>
        <taxon>Ostreobiaceae</taxon>
        <taxon>Ostreobium</taxon>
    </lineage>
</organism>
<dbReference type="AlphaFoldDB" id="A0A8S1J3H3"/>
<sequence>VFFGASFTMRHLDKTWSDPATFRPERFLEPGADKFAMFYPFGMGAHMCLGKELALIETRVMLALLARDYEVTLKDPDAPVDMFPTPHSADGCVAMVQKLSAAQS</sequence>
<dbReference type="GO" id="GO:0005506">
    <property type="term" value="F:iron ion binding"/>
    <property type="evidence" value="ECO:0007669"/>
    <property type="project" value="InterPro"/>
</dbReference>
<dbReference type="GO" id="GO:0004497">
    <property type="term" value="F:monooxygenase activity"/>
    <property type="evidence" value="ECO:0007669"/>
    <property type="project" value="UniProtKB-KW"/>
</dbReference>
<keyword evidence="4" id="KW-0503">Monooxygenase</keyword>
<dbReference type="PANTHER" id="PTHR24305">
    <property type="entry name" value="CYTOCHROME P450"/>
    <property type="match status" value="1"/>
</dbReference>
<dbReference type="InterPro" id="IPR036396">
    <property type="entry name" value="Cyt_P450_sf"/>
</dbReference>
<dbReference type="InterPro" id="IPR017972">
    <property type="entry name" value="Cyt_P450_CS"/>
</dbReference>
<name>A0A8S1J3H3_9CHLO</name>
<dbReference type="GO" id="GO:0016705">
    <property type="term" value="F:oxidoreductase activity, acting on paired donors, with incorporation or reduction of molecular oxygen"/>
    <property type="evidence" value="ECO:0007669"/>
    <property type="project" value="InterPro"/>
</dbReference>
<comment type="caution">
    <text evidence="5">The sequence shown here is derived from an EMBL/GenBank/DDBJ whole genome shotgun (WGS) entry which is preliminary data.</text>
</comment>
<keyword evidence="3 4" id="KW-0479">Metal-binding</keyword>
<accession>A0A8S1J3H3</accession>
<keyword evidence="4" id="KW-0560">Oxidoreductase</keyword>
<dbReference type="InterPro" id="IPR001128">
    <property type="entry name" value="Cyt_P450"/>
</dbReference>
<comment type="cofactor">
    <cofactor evidence="1 3">
        <name>heme</name>
        <dbReference type="ChEBI" id="CHEBI:30413"/>
    </cofactor>
</comment>
<dbReference type="PRINTS" id="PR00463">
    <property type="entry name" value="EP450I"/>
</dbReference>
<dbReference type="Proteomes" id="UP000708148">
    <property type="component" value="Unassembled WGS sequence"/>
</dbReference>
<gene>
    <name evidence="5" type="ORF">OSTQU699_LOCUS7446</name>
</gene>
<reference evidence="5" key="1">
    <citation type="submission" date="2020-12" db="EMBL/GenBank/DDBJ databases">
        <authorList>
            <person name="Iha C."/>
        </authorList>
    </citation>
    <scope>NUCLEOTIDE SEQUENCE</scope>
</reference>
<dbReference type="InterPro" id="IPR002401">
    <property type="entry name" value="Cyt_P450_E_grp-I"/>
</dbReference>
<keyword evidence="3 4" id="KW-0408">Iron</keyword>
<keyword evidence="6" id="KW-1185">Reference proteome</keyword>
<dbReference type="EMBL" id="CAJHUC010001706">
    <property type="protein sequence ID" value="CAD7702089.1"/>
    <property type="molecule type" value="Genomic_DNA"/>
</dbReference>
<keyword evidence="3 4" id="KW-0349">Heme</keyword>
<dbReference type="PANTHER" id="PTHR24305:SF166">
    <property type="entry name" value="CYTOCHROME P450 12A4, MITOCHONDRIAL-RELATED"/>
    <property type="match status" value="1"/>
</dbReference>
<dbReference type="PROSITE" id="PS00086">
    <property type="entry name" value="CYTOCHROME_P450"/>
    <property type="match status" value="1"/>
</dbReference>
<evidence type="ECO:0000313" key="6">
    <source>
        <dbReference type="Proteomes" id="UP000708148"/>
    </source>
</evidence>
<feature type="binding site" description="axial binding residue" evidence="3">
    <location>
        <position position="48"/>
    </location>
    <ligand>
        <name>heme</name>
        <dbReference type="ChEBI" id="CHEBI:30413"/>
    </ligand>
    <ligandPart>
        <name>Fe</name>
        <dbReference type="ChEBI" id="CHEBI:18248"/>
    </ligandPart>
</feature>
<comment type="similarity">
    <text evidence="2 4">Belongs to the cytochrome P450 family.</text>
</comment>
<dbReference type="InterPro" id="IPR050121">
    <property type="entry name" value="Cytochrome_P450_monoxygenase"/>
</dbReference>
<evidence type="ECO:0008006" key="7">
    <source>
        <dbReference type="Google" id="ProtNLM"/>
    </source>
</evidence>
<dbReference type="GO" id="GO:0020037">
    <property type="term" value="F:heme binding"/>
    <property type="evidence" value="ECO:0007669"/>
    <property type="project" value="InterPro"/>
</dbReference>
<evidence type="ECO:0000256" key="4">
    <source>
        <dbReference type="RuleBase" id="RU000461"/>
    </source>
</evidence>
<dbReference type="Gene3D" id="1.10.630.10">
    <property type="entry name" value="Cytochrome P450"/>
    <property type="match status" value="1"/>
</dbReference>
<protein>
    <recommendedName>
        <fullName evidence="7">Cytochrome P450</fullName>
    </recommendedName>
</protein>
<dbReference type="Pfam" id="PF00067">
    <property type="entry name" value="p450"/>
    <property type="match status" value="1"/>
</dbReference>
<feature type="non-terminal residue" evidence="5">
    <location>
        <position position="1"/>
    </location>
</feature>
<evidence type="ECO:0000256" key="2">
    <source>
        <dbReference type="ARBA" id="ARBA00010617"/>
    </source>
</evidence>
<evidence type="ECO:0000256" key="3">
    <source>
        <dbReference type="PIRSR" id="PIRSR602401-1"/>
    </source>
</evidence>
<dbReference type="OrthoDB" id="1372046at2759"/>
<evidence type="ECO:0000256" key="1">
    <source>
        <dbReference type="ARBA" id="ARBA00001971"/>
    </source>
</evidence>
<dbReference type="SUPFAM" id="SSF48264">
    <property type="entry name" value="Cytochrome P450"/>
    <property type="match status" value="1"/>
</dbReference>
<evidence type="ECO:0000313" key="5">
    <source>
        <dbReference type="EMBL" id="CAD7702089.1"/>
    </source>
</evidence>
<proteinExistence type="inferred from homology"/>